<dbReference type="InterPro" id="IPR039366">
    <property type="entry name" value="Pilotin"/>
</dbReference>
<organism evidence="2 3">
    <name type="scientific">Rivibacter subsaxonicus</name>
    <dbReference type="NCBI Taxonomy" id="457575"/>
    <lineage>
        <taxon>Bacteria</taxon>
        <taxon>Pseudomonadati</taxon>
        <taxon>Pseudomonadota</taxon>
        <taxon>Betaproteobacteria</taxon>
        <taxon>Burkholderiales</taxon>
        <taxon>Rivibacter</taxon>
    </lineage>
</organism>
<dbReference type="AlphaFoldDB" id="A0A4Q7VGB8"/>
<accession>A0A4Q7VGB8</accession>
<dbReference type="InterPro" id="IPR053196">
    <property type="entry name" value="Lipoprotein_YbaY-like"/>
</dbReference>
<dbReference type="PANTHER" id="PTHR38013:SF1">
    <property type="entry name" value="GLYCOPROTEIN_POLYSACCHARIDE METABOLISM"/>
    <property type="match status" value="1"/>
</dbReference>
<gene>
    <name evidence="2" type="ORF">EV670_2784</name>
</gene>
<sequence length="144" mass="15108">MLERRPMFVFAAATLLAATGACTAPTPVAAPATIGVDGQVVQRSRNALPPGTVVSVRLLDVSRADAPSVTLDEQQIRLEGAQLPKPFALKVAAERVDPRMSYAVAADARLDGKLLMISTTRHSVLTRGAPSSGVEVVLEPVARP</sequence>
<keyword evidence="3" id="KW-1185">Reference proteome</keyword>
<dbReference type="Pfam" id="PF09619">
    <property type="entry name" value="YscW"/>
    <property type="match status" value="1"/>
</dbReference>
<dbReference type="PROSITE" id="PS51257">
    <property type="entry name" value="PROKAR_LIPOPROTEIN"/>
    <property type="match status" value="1"/>
</dbReference>
<keyword evidence="2" id="KW-0449">Lipoprotein</keyword>
<keyword evidence="1" id="KW-0732">Signal</keyword>
<feature type="signal peptide" evidence="1">
    <location>
        <begin position="1"/>
        <end position="23"/>
    </location>
</feature>
<feature type="chain" id="PRO_5020909736" evidence="1">
    <location>
        <begin position="24"/>
        <end position="144"/>
    </location>
</feature>
<dbReference type="Proteomes" id="UP000293671">
    <property type="component" value="Unassembled WGS sequence"/>
</dbReference>
<protein>
    <submittedName>
        <fullName evidence="2">Putative lipoprotein</fullName>
    </submittedName>
</protein>
<evidence type="ECO:0000256" key="1">
    <source>
        <dbReference type="SAM" id="SignalP"/>
    </source>
</evidence>
<dbReference type="PANTHER" id="PTHR38013">
    <property type="entry name" value="GLYCOPROTEIN/POLYSACCHARIDE METABOLISM"/>
    <property type="match status" value="1"/>
</dbReference>
<comment type="caution">
    <text evidence="2">The sequence shown here is derived from an EMBL/GenBank/DDBJ whole genome shotgun (WGS) entry which is preliminary data.</text>
</comment>
<dbReference type="RefSeq" id="WP_207225078.1">
    <property type="nucleotide sequence ID" value="NZ_SHKP01000007.1"/>
</dbReference>
<name>A0A4Q7VGB8_9BURK</name>
<evidence type="ECO:0000313" key="3">
    <source>
        <dbReference type="Proteomes" id="UP000293671"/>
    </source>
</evidence>
<dbReference type="EMBL" id="SHKP01000007">
    <property type="protein sequence ID" value="RZT95037.1"/>
    <property type="molecule type" value="Genomic_DNA"/>
</dbReference>
<reference evidence="2 3" key="1">
    <citation type="submission" date="2019-02" db="EMBL/GenBank/DDBJ databases">
        <title>Genomic Encyclopedia of Type Strains, Phase IV (KMG-IV): sequencing the most valuable type-strain genomes for metagenomic binning, comparative biology and taxonomic classification.</title>
        <authorList>
            <person name="Goeker M."/>
        </authorList>
    </citation>
    <scope>NUCLEOTIDE SEQUENCE [LARGE SCALE GENOMIC DNA]</scope>
    <source>
        <strain evidence="2 3">DSM 19570</strain>
    </source>
</reference>
<proteinExistence type="predicted"/>
<evidence type="ECO:0000313" key="2">
    <source>
        <dbReference type="EMBL" id="RZT95037.1"/>
    </source>
</evidence>